<feature type="transmembrane region" description="Helical" evidence="7">
    <location>
        <begin position="887"/>
        <end position="911"/>
    </location>
</feature>
<name>A0A2G4F6M0_9CYAN</name>
<dbReference type="InterPro" id="IPR027463">
    <property type="entry name" value="AcrB_DN_DC_subdom"/>
</dbReference>
<feature type="transmembrane region" description="Helical" evidence="7">
    <location>
        <begin position="530"/>
        <end position="550"/>
    </location>
</feature>
<keyword evidence="2" id="KW-0813">Transport</keyword>
<comment type="subcellular location">
    <subcellularLocation>
        <location evidence="1">Cell membrane</location>
        <topology evidence="1">Multi-pass membrane protein</topology>
    </subcellularLocation>
</comment>
<dbReference type="Gene3D" id="3.30.70.1430">
    <property type="entry name" value="Multidrug efflux transporter AcrB pore domain"/>
    <property type="match status" value="2"/>
</dbReference>
<dbReference type="PANTHER" id="PTHR32063">
    <property type="match status" value="1"/>
</dbReference>
<feature type="transmembrane region" description="Helical" evidence="7">
    <location>
        <begin position="959"/>
        <end position="978"/>
    </location>
</feature>
<evidence type="ECO:0000256" key="7">
    <source>
        <dbReference type="SAM" id="Phobius"/>
    </source>
</evidence>
<dbReference type="Pfam" id="PF00873">
    <property type="entry name" value="ACR_tran"/>
    <property type="match status" value="1"/>
</dbReference>
<evidence type="ECO:0000256" key="5">
    <source>
        <dbReference type="ARBA" id="ARBA00022989"/>
    </source>
</evidence>
<dbReference type="Gene3D" id="1.20.1640.10">
    <property type="entry name" value="Multidrug efflux transporter AcrB transmembrane domain"/>
    <property type="match status" value="2"/>
</dbReference>
<feature type="transmembrane region" description="Helical" evidence="7">
    <location>
        <begin position="861"/>
        <end position="880"/>
    </location>
</feature>
<dbReference type="InterPro" id="IPR001036">
    <property type="entry name" value="Acrflvin-R"/>
</dbReference>
<feature type="transmembrane region" description="Helical" evidence="7">
    <location>
        <begin position="338"/>
        <end position="355"/>
    </location>
</feature>
<keyword evidence="3" id="KW-1003">Cell membrane</keyword>
<dbReference type="PANTHER" id="PTHR32063:SF4">
    <property type="entry name" value="SLR6043 PROTEIN"/>
    <property type="match status" value="1"/>
</dbReference>
<dbReference type="InterPro" id="IPR004763">
    <property type="entry name" value="CusA-like"/>
</dbReference>
<dbReference type="SUPFAM" id="SSF82714">
    <property type="entry name" value="Multidrug efflux transporter AcrB TolC docking domain, DN and DC subdomains"/>
    <property type="match status" value="2"/>
</dbReference>
<comment type="caution">
    <text evidence="8">The sequence shown here is derived from an EMBL/GenBank/DDBJ whole genome shotgun (WGS) entry which is preliminary data.</text>
</comment>
<dbReference type="SUPFAM" id="SSF82693">
    <property type="entry name" value="Multidrug efflux transporter AcrB pore domain, PN1, PN2, PC1 and PC2 subdomains"/>
    <property type="match status" value="2"/>
</dbReference>
<dbReference type="GO" id="GO:0005886">
    <property type="term" value="C:plasma membrane"/>
    <property type="evidence" value="ECO:0007669"/>
    <property type="project" value="UniProtKB-SubCell"/>
</dbReference>
<proteinExistence type="predicted"/>
<dbReference type="Gene3D" id="3.30.70.1320">
    <property type="entry name" value="Multidrug efflux transporter AcrB pore domain like"/>
    <property type="match status" value="1"/>
</dbReference>
<feature type="transmembrane region" description="Helical" evidence="7">
    <location>
        <begin position="362"/>
        <end position="383"/>
    </location>
</feature>
<gene>
    <name evidence="8" type="ORF">CP500_000015</name>
</gene>
<evidence type="ECO:0000313" key="8">
    <source>
        <dbReference type="EMBL" id="PHX57365.1"/>
    </source>
</evidence>
<dbReference type="EMBL" id="NXIB02000001">
    <property type="protein sequence ID" value="PHX57365.1"/>
    <property type="molecule type" value="Genomic_DNA"/>
</dbReference>
<sequence>MLNVIPKWSIAQRWLVVFGAIALTILSIHTVSRMPLDVLPNFAPPQVEVQTEAPGLAPEAVESLVTLPLESAVNGTPGVEVVRTSSAVGISVLRVVFKWGTDPYQARQLVAERLQDAQDRLPEGIGTPQISPLAPPIGTVIQYAFTSDTTSIMDVRRLVDGKINNRLLAVPGVSQVLVYGGDVQQFQVIANPEKLKALKVSLQEVVKAANEANAKTAGGLLIDPDRELVIRGEGQIKTITDLQKAVVKVQEGKTILLRDVAEVKIGAALARGDASWNTKRAVVVMVNKQPLVDSPTVTQAILKAMEEIQPGLPQDVKANVTFRQDAYIDASVGNVRSALIEGSLIVAAILIPFLMNWRTLSVCLFDFFLTLLFSLLVCSWIGLELNTMTLGGLVVAIGTAVDDAIVYCENTYRRLRENRLSPNPKPAMDVIFEGSGEVRESLIGATLIGIIVFSPIFTLSGVEGRIFTPMGIAYLVVVVISSLESLVVSPALCAILLPHKQMQTTEPFLALLSKRLYHPLLQMAMRRSTLILGLATASMVAAMLIVPTLGRDFLPTFQERSLMNAIALYPGSSLEATNRVGLAIQTALKDDPRFESVQLRSGRAPGDPDAASVNLAHLDVELSEAAMKNRPATIQALREVLGQFPGVAGNVGGFISHRMDEVLSGVRSAIAIKVFGNDLQELRRIGEQVETTMKDVKGLVDLQLEPQIPIRQVQIQFNRDAAARYGLTIAQLSDFTETALNGRVVGQVADGQQLVDVLVWVNESARRNLNTIRNLQVNTPTGKIIPLSEVAKVDFGNGPNTINRENVSRLIVISANIQGRDVSSVVDDIRAKVKRSVQLPQGYYIQYGGQYESEQRAAQNFLIFGILAVVAIAVLMYFTVKSVPAMLMVMVNLPLALVGGVISVLLTGGVLSVPSMVGFVTLFGVATRNGLLLVDNYNTKLAEGMPLSEVIVEGSMERLLAILMTALTSALGMIPLVLSGGAGKELLQPLAIVVLGGLFTSTALTLLVLPALYARFGKFLMPKRMMETTELKNYGIEQTSTKEVS</sequence>
<evidence type="ECO:0000313" key="9">
    <source>
        <dbReference type="Proteomes" id="UP000226442"/>
    </source>
</evidence>
<dbReference type="Proteomes" id="UP000226442">
    <property type="component" value="Unassembled WGS sequence"/>
</dbReference>
<evidence type="ECO:0000256" key="1">
    <source>
        <dbReference type="ARBA" id="ARBA00004651"/>
    </source>
</evidence>
<keyword evidence="5 7" id="KW-1133">Transmembrane helix</keyword>
<protein>
    <submittedName>
        <fullName evidence="8">AcrB/AcrD/AcrF family protein</fullName>
    </submittedName>
</protein>
<dbReference type="GO" id="GO:0042910">
    <property type="term" value="F:xenobiotic transmembrane transporter activity"/>
    <property type="evidence" value="ECO:0007669"/>
    <property type="project" value="TreeGrafter"/>
</dbReference>
<keyword evidence="9" id="KW-1185">Reference proteome</keyword>
<dbReference type="RefSeq" id="WP_096832070.1">
    <property type="nucleotide sequence ID" value="NZ_NXIB02000001.1"/>
</dbReference>
<dbReference type="OrthoDB" id="9791035at2"/>
<dbReference type="Gene3D" id="3.30.70.1440">
    <property type="entry name" value="Multidrug efflux transporter AcrB pore domain"/>
    <property type="match status" value="1"/>
</dbReference>
<dbReference type="PRINTS" id="PR00702">
    <property type="entry name" value="ACRIFLAVINRP"/>
</dbReference>
<feature type="transmembrane region" description="Helical" evidence="7">
    <location>
        <begin position="472"/>
        <end position="497"/>
    </location>
</feature>
<feature type="transmembrane region" description="Helical" evidence="7">
    <location>
        <begin position="442"/>
        <end position="460"/>
    </location>
</feature>
<evidence type="ECO:0000256" key="3">
    <source>
        <dbReference type="ARBA" id="ARBA00022475"/>
    </source>
</evidence>
<organism evidence="8 9">
    <name type="scientific">Tychonema bourrellyi FEM_GT703</name>
    <dbReference type="NCBI Taxonomy" id="2040638"/>
    <lineage>
        <taxon>Bacteria</taxon>
        <taxon>Bacillati</taxon>
        <taxon>Cyanobacteriota</taxon>
        <taxon>Cyanophyceae</taxon>
        <taxon>Oscillatoriophycideae</taxon>
        <taxon>Oscillatoriales</taxon>
        <taxon>Microcoleaceae</taxon>
        <taxon>Tychonema</taxon>
    </lineage>
</organism>
<keyword evidence="4 7" id="KW-0812">Transmembrane</keyword>
<accession>A0A2G4F6M0</accession>
<dbReference type="NCBIfam" id="TIGR00914">
    <property type="entry name" value="2A0601"/>
    <property type="match status" value="1"/>
</dbReference>
<dbReference type="SUPFAM" id="SSF82866">
    <property type="entry name" value="Multidrug efflux transporter AcrB transmembrane domain"/>
    <property type="match status" value="2"/>
</dbReference>
<reference evidence="8" key="1">
    <citation type="submission" date="2017-10" db="EMBL/GenBank/DDBJ databases">
        <title>Draft genome sequence of the planktic cyanobacteria Tychonema bourrellyi isolated from alpine lentic freshwater.</title>
        <authorList>
            <person name="Tett A."/>
            <person name="Armanini F."/>
            <person name="Asnicar F."/>
            <person name="Boscaini A."/>
            <person name="Pasolli E."/>
            <person name="Zolfo M."/>
            <person name="Donati C."/>
            <person name="Salmaso N."/>
            <person name="Segata N."/>
        </authorList>
    </citation>
    <scope>NUCLEOTIDE SEQUENCE</scope>
    <source>
        <strain evidence="8">FEM_GT703</strain>
    </source>
</reference>
<evidence type="ECO:0000256" key="2">
    <source>
        <dbReference type="ARBA" id="ARBA00022448"/>
    </source>
</evidence>
<keyword evidence="6 7" id="KW-0472">Membrane</keyword>
<evidence type="ECO:0000256" key="4">
    <source>
        <dbReference type="ARBA" id="ARBA00022692"/>
    </source>
</evidence>
<dbReference type="Gene3D" id="3.30.2090.10">
    <property type="entry name" value="Multidrug efflux transporter AcrB TolC docking domain, DN and DC subdomains"/>
    <property type="match status" value="2"/>
</dbReference>
<dbReference type="GO" id="GO:0008324">
    <property type="term" value="F:monoatomic cation transmembrane transporter activity"/>
    <property type="evidence" value="ECO:0007669"/>
    <property type="project" value="InterPro"/>
</dbReference>
<dbReference type="AlphaFoldDB" id="A0A2G4F6M0"/>
<evidence type="ECO:0000256" key="6">
    <source>
        <dbReference type="ARBA" id="ARBA00023136"/>
    </source>
</evidence>
<feature type="transmembrane region" description="Helical" evidence="7">
    <location>
        <begin position="990"/>
        <end position="1016"/>
    </location>
</feature>